<dbReference type="SUPFAM" id="SSF56112">
    <property type="entry name" value="Protein kinase-like (PK-like)"/>
    <property type="match status" value="1"/>
</dbReference>
<evidence type="ECO:0000313" key="9">
    <source>
        <dbReference type="Proteomes" id="UP001500016"/>
    </source>
</evidence>
<keyword evidence="4 5" id="KW-0067">ATP-binding</keyword>
<dbReference type="Gene3D" id="2.40.128.630">
    <property type="match status" value="1"/>
</dbReference>
<feature type="region of interest" description="Disordered" evidence="6">
    <location>
        <begin position="372"/>
        <end position="393"/>
    </location>
</feature>
<dbReference type="InterPro" id="IPR018391">
    <property type="entry name" value="PQQ_b-propeller_rpt"/>
</dbReference>
<dbReference type="Pfam" id="PF13360">
    <property type="entry name" value="PQQ_2"/>
    <property type="match status" value="2"/>
</dbReference>
<evidence type="ECO:0000256" key="1">
    <source>
        <dbReference type="ARBA" id="ARBA00022679"/>
    </source>
</evidence>
<evidence type="ECO:0000256" key="3">
    <source>
        <dbReference type="ARBA" id="ARBA00022777"/>
    </source>
</evidence>
<dbReference type="RefSeq" id="WP_344534094.1">
    <property type="nucleotide sequence ID" value="NZ_BAAAPE010000019.1"/>
</dbReference>
<evidence type="ECO:0000256" key="4">
    <source>
        <dbReference type="ARBA" id="ARBA00022840"/>
    </source>
</evidence>
<dbReference type="InterPro" id="IPR017441">
    <property type="entry name" value="Protein_kinase_ATP_BS"/>
</dbReference>
<sequence length="764" mass="79170">MTGDARAYLPGPLLAGDPENIAGHVLLGRLGAGGNGTVYLARTPGGRLVALKSPHPARAEDPSASARFRRETEAVRALGALPCFPEAVAAGTEEDGPGPPRPWLATAFVLGPSLAAAVRAHGPWPEEAVRTLGRHLATALATLHGTGLVHRDVKPSNILLTPAAPQIIDVGVAALAGDTGDTGGVEGAGTGRNDHPGTPAYMAPEQTGPGGLGEVGPATDVFALGAVVTYAATGRPPYGEGDPGEVLYRLAHEQPELAGVPEALRPLVAACLARDPARRPAPEALAERLGGAAWFGGGLPAPVLADLQASTARAGTLGVRRTADGEGTGTGPATTGSAPGRRIGRRRALAGAGALAVGGAAGAAWLLRPAGATGEPGAPGGRPPSPGGGAPRPLWARKVELSPSAGPFAVLGDTLVVSGGDDALIGLDARRGTVRWRRAVGAGGQAVAGRVVRAVPSPVTRLAVVEAADGRTWYTEDLGADFSWMDEAVCAADGDTVYAVGHDWVERRERAREHPVEKLDRFLVAYDVRARRRRWRVRLGPSDSGTAVAAAGSGVLVLLEADAVTAFRARDGSRAWRRELSTEAVEKDAVFKDTDRAVTVADGTVVVTGRGVLVLEPRDGRTIWSLDPEETGKEMPGKPLYGRAAVHDGSVHVVILGREMFVTERDRRKMRWRWRTSEPLQQPPGQAPLVTERYVFPPTDGDTAVIAVDRRTHRTAWTLPASGPGLDGTRLTTDTTAPAHMLYVADTESVRALPLGAQGSGGGS</sequence>
<evidence type="ECO:0000256" key="2">
    <source>
        <dbReference type="ARBA" id="ARBA00022741"/>
    </source>
</evidence>
<accession>A0ABN2WVZ8</accession>
<dbReference type="InterPro" id="IPR000719">
    <property type="entry name" value="Prot_kinase_dom"/>
</dbReference>
<dbReference type="PROSITE" id="PS50011">
    <property type="entry name" value="PROTEIN_KINASE_DOM"/>
    <property type="match status" value="1"/>
</dbReference>
<gene>
    <name evidence="8" type="ORF">GCM10009801_69570</name>
</gene>
<keyword evidence="1" id="KW-0808">Transferase</keyword>
<comment type="caution">
    <text evidence="8">The sequence shown here is derived from an EMBL/GenBank/DDBJ whole genome shotgun (WGS) entry which is preliminary data.</text>
</comment>
<name>A0ABN2WVZ8_9ACTN</name>
<evidence type="ECO:0000256" key="6">
    <source>
        <dbReference type="SAM" id="MobiDB-lite"/>
    </source>
</evidence>
<dbReference type="PROSITE" id="PS00107">
    <property type="entry name" value="PROTEIN_KINASE_ATP"/>
    <property type="match status" value="1"/>
</dbReference>
<dbReference type="InterPro" id="IPR011047">
    <property type="entry name" value="Quinoprotein_ADH-like_sf"/>
</dbReference>
<reference evidence="8 9" key="1">
    <citation type="journal article" date="2019" name="Int. J. Syst. Evol. Microbiol.">
        <title>The Global Catalogue of Microorganisms (GCM) 10K type strain sequencing project: providing services to taxonomists for standard genome sequencing and annotation.</title>
        <authorList>
            <consortium name="The Broad Institute Genomics Platform"/>
            <consortium name="The Broad Institute Genome Sequencing Center for Infectious Disease"/>
            <person name="Wu L."/>
            <person name="Ma J."/>
        </authorList>
    </citation>
    <scope>NUCLEOTIDE SEQUENCE [LARGE SCALE GENOMIC DNA]</scope>
    <source>
        <strain evidence="8 9">JCM 15478</strain>
    </source>
</reference>
<dbReference type="Gene3D" id="1.10.510.10">
    <property type="entry name" value="Transferase(Phosphotransferase) domain 1"/>
    <property type="match status" value="1"/>
</dbReference>
<evidence type="ECO:0000256" key="5">
    <source>
        <dbReference type="PROSITE-ProRule" id="PRU10141"/>
    </source>
</evidence>
<dbReference type="SUPFAM" id="SSF50998">
    <property type="entry name" value="Quinoprotein alcohol dehydrogenase-like"/>
    <property type="match status" value="1"/>
</dbReference>
<dbReference type="InterPro" id="IPR008271">
    <property type="entry name" value="Ser/Thr_kinase_AS"/>
</dbReference>
<feature type="compositionally biased region" description="Low complexity" evidence="6">
    <location>
        <begin position="331"/>
        <end position="341"/>
    </location>
</feature>
<feature type="domain" description="Protein kinase" evidence="7">
    <location>
        <begin position="24"/>
        <end position="295"/>
    </location>
</feature>
<keyword evidence="9" id="KW-1185">Reference proteome</keyword>
<dbReference type="EMBL" id="BAAAPE010000019">
    <property type="protein sequence ID" value="GAA2098495.1"/>
    <property type="molecule type" value="Genomic_DNA"/>
</dbReference>
<dbReference type="Gene3D" id="3.30.200.20">
    <property type="entry name" value="Phosphorylase Kinase, domain 1"/>
    <property type="match status" value="1"/>
</dbReference>
<dbReference type="PANTHER" id="PTHR43289:SF34">
    <property type="entry name" value="SERINE_THREONINE-PROTEIN KINASE YBDM-RELATED"/>
    <property type="match status" value="1"/>
</dbReference>
<dbReference type="InterPro" id="IPR002372">
    <property type="entry name" value="PQQ_rpt_dom"/>
</dbReference>
<evidence type="ECO:0000259" key="7">
    <source>
        <dbReference type="PROSITE" id="PS50011"/>
    </source>
</evidence>
<dbReference type="PANTHER" id="PTHR43289">
    <property type="entry name" value="MITOGEN-ACTIVATED PROTEIN KINASE KINASE KINASE 20-RELATED"/>
    <property type="match status" value="1"/>
</dbReference>
<evidence type="ECO:0000313" key="8">
    <source>
        <dbReference type="EMBL" id="GAA2098495.1"/>
    </source>
</evidence>
<keyword evidence="3" id="KW-0418">Kinase</keyword>
<protein>
    <recommendedName>
        <fullName evidence="7">Protein kinase domain-containing protein</fullName>
    </recommendedName>
</protein>
<dbReference type="PROSITE" id="PS00108">
    <property type="entry name" value="PROTEIN_KINASE_ST"/>
    <property type="match status" value="1"/>
</dbReference>
<keyword evidence="2 5" id="KW-0547">Nucleotide-binding</keyword>
<dbReference type="InterPro" id="IPR015943">
    <property type="entry name" value="WD40/YVTN_repeat-like_dom_sf"/>
</dbReference>
<dbReference type="SMART" id="SM00220">
    <property type="entry name" value="S_TKc"/>
    <property type="match status" value="1"/>
</dbReference>
<dbReference type="Pfam" id="PF00069">
    <property type="entry name" value="Pkinase"/>
    <property type="match status" value="1"/>
</dbReference>
<organism evidence="8 9">
    <name type="scientific">Streptomyces albiaxialis</name>
    <dbReference type="NCBI Taxonomy" id="329523"/>
    <lineage>
        <taxon>Bacteria</taxon>
        <taxon>Bacillati</taxon>
        <taxon>Actinomycetota</taxon>
        <taxon>Actinomycetes</taxon>
        <taxon>Kitasatosporales</taxon>
        <taxon>Streptomycetaceae</taxon>
        <taxon>Streptomyces</taxon>
    </lineage>
</organism>
<dbReference type="CDD" id="cd14014">
    <property type="entry name" value="STKc_PknB_like"/>
    <property type="match status" value="1"/>
</dbReference>
<dbReference type="Proteomes" id="UP001500016">
    <property type="component" value="Unassembled WGS sequence"/>
</dbReference>
<feature type="region of interest" description="Disordered" evidence="6">
    <location>
        <begin position="318"/>
        <end position="342"/>
    </location>
</feature>
<proteinExistence type="predicted"/>
<dbReference type="Gene3D" id="2.130.10.10">
    <property type="entry name" value="YVTN repeat-like/Quinoprotein amine dehydrogenase"/>
    <property type="match status" value="1"/>
</dbReference>
<dbReference type="SMART" id="SM00564">
    <property type="entry name" value="PQQ"/>
    <property type="match status" value="4"/>
</dbReference>
<dbReference type="InterPro" id="IPR011009">
    <property type="entry name" value="Kinase-like_dom_sf"/>
</dbReference>
<feature type="binding site" evidence="5">
    <location>
        <position position="52"/>
    </location>
    <ligand>
        <name>ATP</name>
        <dbReference type="ChEBI" id="CHEBI:30616"/>
    </ligand>
</feature>